<name>G0PEU4_CAEBE</name>
<dbReference type="InParanoid" id="G0PEU4"/>
<dbReference type="Proteomes" id="UP000008068">
    <property type="component" value="Unassembled WGS sequence"/>
</dbReference>
<sequence>MLSQNRTPDEVKNCSLFQLIKYSLSSEQCMKSVKSMDSLRPMKFNVKFEAPFNEKFKFSDLYPTHTITLTIFHGEQLDNNRSLSENVHIHIVDDNLRFGVKKKMNFNGLIVRTDIEEENHIYTYWEIPIRGICHMLDYFSNLFNSPPIYELKLGDKTADRREITSWIKKNRGSEVEYLNLDELNLVTSKEMNCMLRKVKPTALTLNWITQRDFRCELPRDLKFFSCSSDWLTKADLLNMNYELIDIEAKKISYQDISDFTTKCIEGGLPALQYCKIKALDLECNFAIIANGIGHNKTSSSLKVEVENKNSFISDILDFSNIFMVSMITNVRMAKQ</sequence>
<gene>
    <name evidence="2" type="ORF">CAEBREN_03815</name>
</gene>
<organism evidence="3">
    <name type="scientific">Caenorhabditis brenneri</name>
    <name type="common">Nematode worm</name>
    <dbReference type="NCBI Taxonomy" id="135651"/>
    <lineage>
        <taxon>Eukaryota</taxon>
        <taxon>Metazoa</taxon>
        <taxon>Ecdysozoa</taxon>
        <taxon>Nematoda</taxon>
        <taxon>Chromadorea</taxon>
        <taxon>Rhabditida</taxon>
        <taxon>Rhabditina</taxon>
        <taxon>Rhabditomorpha</taxon>
        <taxon>Rhabditoidea</taxon>
        <taxon>Rhabditidae</taxon>
        <taxon>Peloderinae</taxon>
        <taxon>Caenorhabditis</taxon>
    </lineage>
</organism>
<dbReference type="AlphaFoldDB" id="G0PEU4"/>
<dbReference type="PANTHER" id="PTHR21503:SF8">
    <property type="entry name" value="F-BOX ASSOCIATED DOMAIN-CONTAINING PROTEIN-RELATED"/>
    <property type="match status" value="1"/>
</dbReference>
<keyword evidence="3" id="KW-1185">Reference proteome</keyword>
<evidence type="ECO:0000313" key="2">
    <source>
        <dbReference type="EMBL" id="EGT53353.1"/>
    </source>
</evidence>
<feature type="domain" description="Sdz-33 F-box" evidence="1">
    <location>
        <begin position="212"/>
        <end position="276"/>
    </location>
</feature>
<dbReference type="InterPro" id="IPR012885">
    <property type="entry name" value="F-box_Sdz-33"/>
</dbReference>
<dbReference type="EMBL" id="GL380328">
    <property type="protein sequence ID" value="EGT53353.1"/>
    <property type="molecule type" value="Genomic_DNA"/>
</dbReference>
<reference evidence="3" key="1">
    <citation type="submission" date="2011-07" db="EMBL/GenBank/DDBJ databases">
        <authorList>
            <consortium name="Caenorhabditis brenneri Sequencing and Analysis Consortium"/>
            <person name="Wilson R.K."/>
        </authorList>
    </citation>
    <scope>NUCLEOTIDE SEQUENCE [LARGE SCALE GENOMIC DNA]</scope>
    <source>
        <strain evidence="3">PB2801</strain>
    </source>
</reference>
<dbReference type="HOGENOM" id="CLU_070162_0_0_1"/>
<dbReference type="PANTHER" id="PTHR21503">
    <property type="entry name" value="F-BOX-CONTAINING HYPOTHETICAL PROTEIN C.ELEGANS"/>
    <property type="match status" value="1"/>
</dbReference>
<proteinExistence type="predicted"/>
<protein>
    <recommendedName>
        <fullName evidence="1">Sdz-33 F-box domain-containing protein</fullName>
    </recommendedName>
</protein>
<evidence type="ECO:0000259" key="1">
    <source>
        <dbReference type="Pfam" id="PF07735"/>
    </source>
</evidence>
<evidence type="ECO:0000313" key="3">
    <source>
        <dbReference type="Proteomes" id="UP000008068"/>
    </source>
</evidence>
<dbReference type="Pfam" id="PF07735">
    <property type="entry name" value="FBA_2"/>
    <property type="match status" value="1"/>
</dbReference>
<accession>G0PEU4</accession>